<name>A0A0J9E2T3_9RHOB</name>
<evidence type="ECO:0000313" key="4">
    <source>
        <dbReference type="Proteomes" id="UP000037178"/>
    </source>
</evidence>
<dbReference type="PANTHER" id="PTHR21064">
    <property type="entry name" value="AMINOGLYCOSIDE PHOSPHOTRANSFERASE DOMAIN-CONTAINING PROTEIN-RELATED"/>
    <property type="match status" value="1"/>
</dbReference>
<dbReference type="RefSeq" id="WP_200898749.1">
    <property type="nucleotide sequence ID" value="NZ_LFTY01000002.1"/>
</dbReference>
<comment type="caution">
    <text evidence="3">The sequence shown here is derived from an EMBL/GenBank/DDBJ whole genome shotgun (WGS) entry which is preliminary data.</text>
</comment>
<dbReference type="Gene3D" id="3.30.200.70">
    <property type="match status" value="1"/>
</dbReference>
<dbReference type="STRING" id="1675527.AIOL_002112"/>
<dbReference type="Pfam" id="PF01636">
    <property type="entry name" value="APH"/>
    <property type="match status" value="1"/>
</dbReference>
<dbReference type="GO" id="GO:0004413">
    <property type="term" value="F:homoserine kinase activity"/>
    <property type="evidence" value="ECO:0007669"/>
    <property type="project" value="TreeGrafter"/>
</dbReference>
<accession>A0A0J9E2T3</accession>
<evidence type="ECO:0000256" key="1">
    <source>
        <dbReference type="ARBA" id="ARBA00038240"/>
    </source>
</evidence>
<evidence type="ECO:0000259" key="2">
    <source>
        <dbReference type="Pfam" id="PF01636"/>
    </source>
</evidence>
<keyword evidence="3" id="KW-0808">Transferase</keyword>
<dbReference type="SUPFAM" id="SSF56112">
    <property type="entry name" value="Protein kinase-like (PK-like)"/>
    <property type="match status" value="1"/>
</dbReference>
<feature type="domain" description="Aminoglycoside phosphotransferase" evidence="2">
    <location>
        <begin position="40"/>
        <end position="279"/>
    </location>
</feature>
<comment type="similarity">
    <text evidence="1">Belongs to the pseudomonas-type ThrB family.</text>
</comment>
<dbReference type="PATRIC" id="fig|1675527.3.peg.2226"/>
<protein>
    <submittedName>
        <fullName evidence="3">Aminoglycoside phosphotransferase</fullName>
    </submittedName>
</protein>
<gene>
    <name evidence="3" type="ORF">AIOL_002112</name>
</gene>
<dbReference type="InterPro" id="IPR002575">
    <property type="entry name" value="Aminoglycoside_PTrfase"/>
</dbReference>
<keyword evidence="4" id="KW-1185">Reference proteome</keyword>
<proteinExistence type="inferred from homology"/>
<dbReference type="InterPro" id="IPR050249">
    <property type="entry name" value="Pseudomonas-type_ThrB"/>
</dbReference>
<organism evidence="3 4">
    <name type="scientific">Candidatus Rhodobacter oscarellae</name>
    <dbReference type="NCBI Taxonomy" id="1675527"/>
    <lineage>
        <taxon>Bacteria</taxon>
        <taxon>Pseudomonadati</taxon>
        <taxon>Pseudomonadota</taxon>
        <taxon>Alphaproteobacteria</taxon>
        <taxon>Rhodobacterales</taxon>
        <taxon>Rhodobacter group</taxon>
        <taxon>Rhodobacter</taxon>
    </lineage>
</organism>
<dbReference type="Gene3D" id="1.10.510.10">
    <property type="entry name" value="Transferase(Phosphotransferase) domain 1"/>
    <property type="match status" value="1"/>
</dbReference>
<dbReference type="Proteomes" id="UP000037178">
    <property type="component" value="Unassembled WGS sequence"/>
</dbReference>
<reference evidence="3 4" key="1">
    <citation type="submission" date="2015-06" db="EMBL/GenBank/DDBJ databases">
        <title>Draft genome sequence of an Alphaproteobacteria species associated to the Mediterranean sponge Oscarella lobularis.</title>
        <authorList>
            <person name="Jourda C."/>
            <person name="Santini S."/>
            <person name="Claverie J.-M."/>
        </authorList>
    </citation>
    <scope>NUCLEOTIDE SEQUENCE [LARGE SCALE GENOMIC DNA]</scope>
    <source>
        <strain evidence="3">IGS</strain>
    </source>
</reference>
<sequence>MLDDQMPLEELLQHLQALAQGALSLWDLPAGAAARLINVSENATYLVEAPGGWRAVLRVHRAGYHSRDAIQSELAWMAALEGDGVVATPQAIAGKDGALIQTARTPGLEAPRFLVLFHFIDGAAPDETGDLRPSFETLGAIAARVHEHSLAWSRPAGFERMSWDLNAVFGPDATWGDWRAAPHVGPPERDMLEQLQRVITQRLTSYGTGAERFGLIHADMRLANLLVHKGQTRVIDFDDCGFGWLMYDFAAAISFIETSPEIPNLKAAWLRGYRSVRALPPADEAEIDTFVMLRRMALLAWIGSHIEAPEPQEMAPHFAEGTVRLARAFLARQS</sequence>
<dbReference type="EMBL" id="LFTY01000002">
    <property type="protein sequence ID" value="KMW57151.1"/>
    <property type="molecule type" value="Genomic_DNA"/>
</dbReference>
<dbReference type="GO" id="GO:0009088">
    <property type="term" value="P:threonine biosynthetic process"/>
    <property type="evidence" value="ECO:0007669"/>
    <property type="project" value="TreeGrafter"/>
</dbReference>
<dbReference type="AlphaFoldDB" id="A0A0J9E2T3"/>
<dbReference type="InterPro" id="IPR011009">
    <property type="entry name" value="Kinase-like_dom_sf"/>
</dbReference>
<evidence type="ECO:0000313" key="3">
    <source>
        <dbReference type="EMBL" id="KMW57151.1"/>
    </source>
</evidence>
<dbReference type="Gene3D" id="1.20.1270.170">
    <property type="match status" value="1"/>
</dbReference>
<dbReference type="PANTHER" id="PTHR21064:SF6">
    <property type="entry name" value="AMINOGLYCOSIDE PHOSPHOTRANSFERASE DOMAIN-CONTAINING PROTEIN"/>
    <property type="match status" value="1"/>
</dbReference>